<dbReference type="OrthoDB" id="48651at2759"/>
<name>I2H2Q6_HENB6</name>
<dbReference type="AlphaFoldDB" id="I2H2Q6"/>
<dbReference type="Proteomes" id="UP000002866">
    <property type="component" value="Chromosome 4"/>
</dbReference>
<organism evidence="2 3">
    <name type="scientific">Henningerozyma blattae (strain ATCC 34711 / CBS 6284 / DSM 70876 / NBRC 10599 / NRRL Y-10934 / UCD 77-7)</name>
    <name type="common">Yeast</name>
    <name type="synonym">Tetrapisispora blattae</name>
    <dbReference type="NCBI Taxonomy" id="1071380"/>
    <lineage>
        <taxon>Eukaryota</taxon>
        <taxon>Fungi</taxon>
        <taxon>Dikarya</taxon>
        <taxon>Ascomycota</taxon>
        <taxon>Saccharomycotina</taxon>
        <taxon>Saccharomycetes</taxon>
        <taxon>Saccharomycetales</taxon>
        <taxon>Saccharomycetaceae</taxon>
        <taxon>Henningerozyma</taxon>
    </lineage>
</organism>
<protein>
    <recommendedName>
        <fullName evidence="4">RRM domain-containing protein</fullName>
    </recommendedName>
</protein>
<proteinExistence type="predicted"/>
<feature type="region of interest" description="Disordered" evidence="1">
    <location>
        <begin position="277"/>
        <end position="391"/>
    </location>
</feature>
<feature type="compositionally biased region" description="Basic residues" evidence="1">
    <location>
        <begin position="442"/>
        <end position="456"/>
    </location>
</feature>
<feature type="region of interest" description="Disordered" evidence="1">
    <location>
        <begin position="421"/>
        <end position="469"/>
    </location>
</feature>
<dbReference type="GO" id="GO:0000932">
    <property type="term" value="C:P-body"/>
    <property type="evidence" value="ECO:0007669"/>
    <property type="project" value="EnsemblFungi"/>
</dbReference>
<feature type="compositionally biased region" description="Gly residues" evidence="1">
    <location>
        <begin position="457"/>
        <end position="469"/>
    </location>
</feature>
<keyword evidence="3" id="KW-1185">Reference proteome</keyword>
<reference evidence="2 3" key="1">
    <citation type="journal article" date="2011" name="Proc. Natl. Acad. Sci. U.S.A.">
        <title>Evolutionary erosion of yeast sex chromosomes by mating-type switching accidents.</title>
        <authorList>
            <person name="Gordon J.L."/>
            <person name="Armisen D."/>
            <person name="Proux-Wera E."/>
            <person name="Oheigeartaigh S.S."/>
            <person name="Byrne K.P."/>
            <person name="Wolfe K.H."/>
        </authorList>
    </citation>
    <scope>NUCLEOTIDE SEQUENCE [LARGE SCALE GENOMIC DNA]</scope>
    <source>
        <strain evidence="3">ATCC 34711 / CBS 6284 / DSM 70876 / NBRC 10599 / NRRL Y-10934 / UCD 77-7</strain>
    </source>
</reference>
<dbReference type="GeneID" id="14496115"/>
<feature type="compositionally biased region" description="Polar residues" evidence="1">
    <location>
        <begin position="422"/>
        <end position="431"/>
    </location>
</feature>
<dbReference type="EMBL" id="HE806319">
    <property type="protein sequence ID" value="CCH60658.1"/>
    <property type="molecule type" value="Genomic_DNA"/>
</dbReference>
<dbReference type="RefSeq" id="XP_004180177.1">
    <property type="nucleotide sequence ID" value="XM_004180129.1"/>
</dbReference>
<evidence type="ECO:0000313" key="2">
    <source>
        <dbReference type="EMBL" id="CCH60658.1"/>
    </source>
</evidence>
<dbReference type="InParanoid" id="I2H2Q6"/>
<sequence>MSLEQFLGDPTLDVNGISDNNMPIDLNSITNTTSLDLLKQHAPNSNAVRHSYHNNYEDMGEENESNYHTRPTNQLSGPPYIVKFSNLPSKFSDFEINDLFESKFTRFIKFKLFWELNKNPSIEILKNGSKFDQNFKRSSKVAFVELYSGRDAMKVLTHWYEPLRDLHDIIVKQADFEDFKHYGEKYQLLDLKNNPMDDPSKPFENLERENVIENKRINNITQSLNGLQLESLSHVNKPIDKPLSYSQLISKNSNEKTNNKVNSDYLNHTHKTEYQDVENNEEYEVMKSEESKEKENNEFKELEELREHKENKENRENKENVDENLDENKPKQFVFKNPERKRTTHFNSNKHYRGKKQYNDGNRNNDSYRRNNNESYKHNESYKNNNELHKNNESYKSNVSYNDTEASASPTYSLFKPASSFLGGSNSNNTSDNHRGGNRGGRGGRGRGGRGGRGRGGRGGYRGGRGGGV</sequence>
<evidence type="ECO:0000313" key="3">
    <source>
        <dbReference type="Proteomes" id="UP000002866"/>
    </source>
</evidence>
<feature type="compositionally biased region" description="Basic residues" evidence="1">
    <location>
        <begin position="342"/>
        <end position="356"/>
    </location>
</feature>
<gene>
    <name evidence="2" type="primary">TBLA0D01500</name>
    <name evidence="2" type="ORF">TBLA_0D01500</name>
</gene>
<feature type="compositionally biased region" description="Basic and acidic residues" evidence="1">
    <location>
        <begin position="284"/>
        <end position="330"/>
    </location>
</feature>
<dbReference type="OMA" id="FKLFWEL"/>
<dbReference type="eggNOG" id="ENOG502QWA7">
    <property type="taxonomic scope" value="Eukaryota"/>
</dbReference>
<accession>I2H2Q6</accession>
<feature type="compositionally biased region" description="Basic and acidic residues" evidence="1">
    <location>
        <begin position="366"/>
        <end position="391"/>
    </location>
</feature>
<evidence type="ECO:0008006" key="4">
    <source>
        <dbReference type="Google" id="ProtNLM"/>
    </source>
</evidence>
<dbReference type="HOGENOM" id="CLU_032585_0_0_1"/>
<evidence type="ECO:0000256" key="1">
    <source>
        <dbReference type="SAM" id="MobiDB-lite"/>
    </source>
</evidence>
<dbReference type="KEGG" id="tbl:TBLA_0D01500"/>